<dbReference type="GO" id="GO:0016651">
    <property type="term" value="F:oxidoreductase activity, acting on NAD(P)H"/>
    <property type="evidence" value="ECO:0007669"/>
    <property type="project" value="UniProtKB-ARBA"/>
</dbReference>
<feature type="domain" description="Flavodoxin-like" evidence="3">
    <location>
        <begin position="68"/>
        <end position="219"/>
    </location>
</feature>
<feature type="region of interest" description="Disordered" evidence="1">
    <location>
        <begin position="24"/>
        <end position="64"/>
    </location>
</feature>
<dbReference type="AlphaFoldDB" id="A0A926HUI0"/>
<dbReference type="Pfam" id="PF12682">
    <property type="entry name" value="Flavodoxin_4"/>
    <property type="match status" value="1"/>
</dbReference>
<dbReference type="Gene3D" id="2.40.100.20">
    <property type="match status" value="1"/>
</dbReference>
<evidence type="ECO:0000259" key="3">
    <source>
        <dbReference type="Pfam" id="PF12682"/>
    </source>
</evidence>
<dbReference type="SUPFAM" id="SSF52218">
    <property type="entry name" value="Flavoproteins"/>
    <property type="match status" value="1"/>
</dbReference>
<comment type="caution">
    <text evidence="5">The sequence shown here is derived from an EMBL/GenBank/DDBJ whole genome shotgun (WGS) entry which is preliminary data.</text>
</comment>
<evidence type="ECO:0000256" key="1">
    <source>
        <dbReference type="SAM" id="MobiDB-lite"/>
    </source>
</evidence>
<dbReference type="InterPro" id="IPR029039">
    <property type="entry name" value="Flavoprotein-like_sf"/>
</dbReference>
<sequence>MKRVLSLLLALLLAVSLAACGTLPAPETPDTPTDTPTDPPSQNNGAQQGEAPQADPDPTQKPGESSTMLVVYFSATGTTEGVAQTIAEATGADLFEIVPETPYSDADLNYNADCRANDEQQDDAARPAIASDCTVAAWDRYDVIFLGYPIWWGIPPKIMRTFCEQYDWSGKTVVPFCTSGGSGFSSEGLPELTAGAEWLDGRRFRSGLTQEDVTAWLEERGLSSPLSVQSTSTLSVRCGDISIVYELNDSPAARALLAQLPLTLEVEPFGSNEQTFYPPEELPTSDTPDITSATAGTLAYYAPWGDVVMFYGDLSGGSSGVLFELGKAISGTEEIANLSGTITVY</sequence>
<dbReference type="InterPro" id="IPR029000">
    <property type="entry name" value="Cyclophilin-like_dom_sf"/>
</dbReference>
<evidence type="ECO:0000313" key="5">
    <source>
        <dbReference type="EMBL" id="MBC8536313.1"/>
    </source>
</evidence>
<evidence type="ECO:0000313" key="6">
    <source>
        <dbReference type="Proteomes" id="UP000620366"/>
    </source>
</evidence>
<keyword evidence="6" id="KW-1185">Reference proteome</keyword>
<evidence type="ECO:0000259" key="4">
    <source>
        <dbReference type="Pfam" id="PF18050"/>
    </source>
</evidence>
<feature type="chain" id="PRO_5038570889" evidence="2">
    <location>
        <begin position="22"/>
        <end position="345"/>
    </location>
</feature>
<dbReference type="EMBL" id="JACRSP010000002">
    <property type="protein sequence ID" value="MBC8536313.1"/>
    <property type="molecule type" value="Genomic_DNA"/>
</dbReference>
<dbReference type="InterPro" id="IPR041183">
    <property type="entry name" value="Cyclophilin-like"/>
</dbReference>
<dbReference type="PANTHER" id="PTHR39201">
    <property type="entry name" value="EXPORTED PROTEIN-RELATED"/>
    <property type="match status" value="1"/>
</dbReference>
<name>A0A926HUI0_9FIRM</name>
<keyword evidence="2" id="KW-0732">Signal</keyword>
<feature type="signal peptide" evidence="2">
    <location>
        <begin position="1"/>
        <end position="21"/>
    </location>
</feature>
<dbReference type="PROSITE" id="PS51257">
    <property type="entry name" value="PROKAR_LIPOPROTEIN"/>
    <property type="match status" value="1"/>
</dbReference>
<organism evidence="5 6">
    <name type="scientific">Feifania hominis</name>
    <dbReference type="NCBI Taxonomy" id="2763660"/>
    <lineage>
        <taxon>Bacteria</taxon>
        <taxon>Bacillati</taxon>
        <taxon>Bacillota</taxon>
        <taxon>Clostridia</taxon>
        <taxon>Eubacteriales</taxon>
        <taxon>Feifaniaceae</taxon>
        <taxon>Feifania</taxon>
    </lineage>
</organism>
<dbReference type="Gene3D" id="3.40.50.360">
    <property type="match status" value="1"/>
</dbReference>
<gene>
    <name evidence="5" type="ORF">H8695_06345</name>
</gene>
<accession>A0A926HUI0</accession>
<dbReference type="InterPro" id="IPR008254">
    <property type="entry name" value="Flavodoxin/NO_synth"/>
</dbReference>
<dbReference type="PROSITE" id="PS00201">
    <property type="entry name" value="FLAVODOXIN"/>
    <property type="match status" value="1"/>
</dbReference>
<dbReference type="GO" id="GO:0010181">
    <property type="term" value="F:FMN binding"/>
    <property type="evidence" value="ECO:0007669"/>
    <property type="project" value="InterPro"/>
</dbReference>
<dbReference type="Pfam" id="PF18050">
    <property type="entry name" value="Cyclophil_like2"/>
    <property type="match status" value="1"/>
</dbReference>
<proteinExistence type="predicted"/>
<dbReference type="InterPro" id="IPR001226">
    <property type="entry name" value="Flavodoxin_CS"/>
</dbReference>
<dbReference type="Proteomes" id="UP000620366">
    <property type="component" value="Unassembled WGS sequence"/>
</dbReference>
<evidence type="ECO:0000256" key="2">
    <source>
        <dbReference type="SAM" id="SignalP"/>
    </source>
</evidence>
<feature type="domain" description="Cyclophilin-like" evidence="4">
    <location>
        <begin position="238"/>
        <end position="344"/>
    </location>
</feature>
<dbReference type="SUPFAM" id="SSF50891">
    <property type="entry name" value="Cyclophilin-like"/>
    <property type="match status" value="1"/>
</dbReference>
<dbReference type="PANTHER" id="PTHR39201:SF1">
    <property type="entry name" value="FLAVODOXIN-LIKE DOMAIN-CONTAINING PROTEIN"/>
    <property type="match status" value="1"/>
</dbReference>
<reference evidence="5" key="1">
    <citation type="submission" date="2020-08" db="EMBL/GenBank/DDBJ databases">
        <title>Genome public.</title>
        <authorList>
            <person name="Liu C."/>
            <person name="Sun Q."/>
        </authorList>
    </citation>
    <scope>NUCLEOTIDE SEQUENCE</scope>
    <source>
        <strain evidence="5">BX7</strain>
    </source>
</reference>
<protein>
    <submittedName>
        <fullName evidence="5">NAD(P)H-dependent oxidoreductase</fullName>
    </submittedName>
</protein>
<dbReference type="RefSeq" id="WP_249300076.1">
    <property type="nucleotide sequence ID" value="NZ_JACRSP010000002.1"/>
</dbReference>
<dbReference type="GO" id="GO:0009055">
    <property type="term" value="F:electron transfer activity"/>
    <property type="evidence" value="ECO:0007669"/>
    <property type="project" value="InterPro"/>
</dbReference>